<dbReference type="eggNOG" id="ENOG502ZADX">
    <property type="taxonomic scope" value="Bacteria"/>
</dbReference>
<keyword evidence="3" id="KW-1185">Reference proteome</keyword>
<dbReference type="HOGENOM" id="CLU_073042_1_0_6"/>
<reference evidence="2 3" key="1">
    <citation type="journal article" date="2008" name="J. Bacteriol.">
        <title>Insights into plant cell wall degradation from the genome sequence of the soil bacterium Cellvibrio japonicus.</title>
        <authorList>
            <person name="Deboy R.T."/>
            <person name="Mongodin E.F."/>
            <person name="Fouts D.E."/>
            <person name="Tailford L.E."/>
            <person name="Khouri H."/>
            <person name="Emerson J.B."/>
            <person name="Mohamoud Y."/>
            <person name="Watkins K."/>
            <person name="Henrissat B."/>
            <person name="Gilbert H.J."/>
            <person name="Nelson K.E."/>
        </authorList>
    </citation>
    <scope>NUCLEOTIDE SEQUENCE [LARGE SCALE GENOMIC DNA]</scope>
    <source>
        <strain evidence="2 3">Ueda107</strain>
    </source>
</reference>
<dbReference type="STRING" id="498211.CJA_0942"/>
<dbReference type="KEGG" id="cja:CJA_0942"/>
<dbReference type="RefSeq" id="WP_012486590.1">
    <property type="nucleotide sequence ID" value="NC_010995.1"/>
</dbReference>
<dbReference type="Gene3D" id="2.60.120.560">
    <property type="entry name" value="Exo-inulinase, domain 1"/>
    <property type="match status" value="1"/>
</dbReference>
<accession>B3PLB8</accession>
<dbReference type="InterPro" id="IPR010496">
    <property type="entry name" value="AL/BT2_dom"/>
</dbReference>
<evidence type="ECO:0000313" key="2">
    <source>
        <dbReference type="EMBL" id="ACE83986.1"/>
    </source>
</evidence>
<dbReference type="Proteomes" id="UP000001036">
    <property type="component" value="Chromosome"/>
</dbReference>
<feature type="domain" description="3-keto-alpha-glucoside-1,2-lyase/3-keto-2-hydroxy-glucal hydratase" evidence="1">
    <location>
        <begin position="24"/>
        <end position="263"/>
    </location>
</feature>
<proteinExistence type="predicted"/>
<organism evidence="2 3">
    <name type="scientific">Cellvibrio japonicus (strain Ueda107)</name>
    <name type="common">Pseudomonas fluorescens subsp. cellulosa</name>
    <dbReference type="NCBI Taxonomy" id="498211"/>
    <lineage>
        <taxon>Bacteria</taxon>
        <taxon>Pseudomonadati</taxon>
        <taxon>Pseudomonadota</taxon>
        <taxon>Gammaproteobacteria</taxon>
        <taxon>Cellvibrionales</taxon>
        <taxon>Cellvibrionaceae</taxon>
        <taxon>Cellvibrio</taxon>
    </lineage>
</organism>
<dbReference type="Pfam" id="PF06439">
    <property type="entry name" value="3keto-disac_hyd"/>
    <property type="match status" value="1"/>
</dbReference>
<sequence>MDSVRHLIGGAWLLALSSGVMAGEWQSLFNGRDLQGWEAYISYQPETNAHDLKSKHKPRGVGQDPKQVFSVVDGLLRVSGEEWGGLTTDAEFENFHLSMDMKWGEKKWPPRLDAKRDSGILYFAAGPHGAQSDHWMRSHEFQIQEGDCGDYHSLDGVSVDASVGPANEGNWHFYRYDPSLPLTRDIAARILKRGDYEKPSGEWNTLEVIADGHTLIHKVNGHEVLRAHNSWQLSGGRKLPLVRGKIQIQSEGAEVFYRHIRIRSLDKPAAEY</sequence>
<dbReference type="GO" id="GO:0016787">
    <property type="term" value="F:hydrolase activity"/>
    <property type="evidence" value="ECO:0007669"/>
    <property type="project" value="InterPro"/>
</dbReference>
<dbReference type="AlphaFoldDB" id="B3PLB8"/>
<dbReference type="EMBL" id="CP000934">
    <property type="protein sequence ID" value="ACE83986.1"/>
    <property type="molecule type" value="Genomic_DNA"/>
</dbReference>
<name>B3PLB8_CELJU</name>
<gene>
    <name evidence="2" type="ordered locus">CJA_0942</name>
</gene>
<dbReference type="OrthoDB" id="259356at2"/>
<evidence type="ECO:0000259" key="1">
    <source>
        <dbReference type="Pfam" id="PF06439"/>
    </source>
</evidence>
<protein>
    <recommendedName>
        <fullName evidence="1">3-keto-alpha-glucoside-1,2-lyase/3-keto-2-hydroxy-glucal hydratase domain-containing protein</fullName>
    </recommendedName>
</protein>
<evidence type="ECO:0000313" key="3">
    <source>
        <dbReference type="Proteomes" id="UP000001036"/>
    </source>
</evidence>